<proteinExistence type="inferred from homology"/>
<dbReference type="InterPro" id="IPR036412">
    <property type="entry name" value="HAD-like_sf"/>
</dbReference>
<name>A0A1G2TVJ4_9BACT</name>
<feature type="active site" description="Proton donor" evidence="2">
    <location>
        <position position="8"/>
    </location>
</feature>
<dbReference type="InterPro" id="IPR010708">
    <property type="entry name" value="5'(3')-deoxyribonucleotidase"/>
</dbReference>
<sequence>MKIGLDFDGVISDCGKLKSDAAKKLHGLDIPSEKFKKEIVIGEGYLTAEQYRDLQRIIYGTREVGFLMEPVSGVLESVPQLLALGHTLLIVTSRGEVELEIAKEWSVKRGLALDFVGVGYGVSKAVACTGFDVYIDDDLDKLEPLVNIVPHRFLFSWGYNNHIDVGAVAKRIGSWQEFCETIEKL</sequence>
<organism evidence="3 4">
    <name type="scientific">Candidatus Zambryskibacteria bacterium RIFCSPLOWO2_01_FULL_35_19</name>
    <dbReference type="NCBI Taxonomy" id="1802757"/>
    <lineage>
        <taxon>Bacteria</taxon>
        <taxon>Candidatus Zambryskiibacteriota</taxon>
    </lineage>
</organism>
<dbReference type="AlphaFoldDB" id="A0A1G2TVJ4"/>
<dbReference type="GO" id="GO:0008253">
    <property type="term" value="F:5'-nucleotidase activity"/>
    <property type="evidence" value="ECO:0007669"/>
    <property type="project" value="InterPro"/>
</dbReference>
<comment type="caution">
    <text evidence="3">The sequence shown here is derived from an EMBL/GenBank/DDBJ whole genome shotgun (WGS) entry which is preliminary data.</text>
</comment>
<evidence type="ECO:0008006" key="5">
    <source>
        <dbReference type="Google" id="ProtNLM"/>
    </source>
</evidence>
<accession>A0A1G2TVJ4</accession>
<reference evidence="3 4" key="1">
    <citation type="journal article" date="2016" name="Nat. Commun.">
        <title>Thousands of microbial genomes shed light on interconnected biogeochemical processes in an aquifer system.</title>
        <authorList>
            <person name="Anantharaman K."/>
            <person name="Brown C.T."/>
            <person name="Hug L.A."/>
            <person name="Sharon I."/>
            <person name="Castelle C.J."/>
            <person name="Probst A.J."/>
            <person name="Thomas B.C."/>
            <person name="Singh A."/>
            <person name="Wilkins M.J."/>
            <person name="Karaoz U."/>
            <person name="Brodie E.L."/>
            <person name="Williams K.H."/>
            <person name="Hubbard S.S."/>
            <person name="Banfield J.F."/>
        </authorList>
    </citation>
    <scope>NUCLEOTIDE SEQUENCE [LARGE SCALE GENOMIC DNA]</scope>
</reference>
<protein>
    <recommendedName>
        <fullName evidence="5">Nucleotidase</fullName>
    </recommendedName>
</protein>
<dbReference type="Proteomes" id="UP000178404">
    <property type="component" value="Unassembled WGS sequence"/>
</dbReference>
<dbReference type="InterPro" id="IPR023214">
    <property type="entry name" value="HAD_sf"/>
</dbReference>
<evidence type="ECO:0000256" key="2">
    <source>
        <dbReference type="PIRSR" id="PIRSR610708-1"/>
    </source>
</evidence>
<evidence type="ECO:0000313" key="3">
    <source>
        <dbReference type="EMBL" id="OHB01234.1"/>
    </source>
</evidence>
<comment type="similarity">
    <text evidence="1">Belongs to the 5'(3')-deoxyribonucleotidase family.</text>
</comment>
<dbReference type="EMBL" id="MHWA01000018">
    <property type="protein sequence ID" value="OHB01234.1"/>
    <property type="molecule type" value="Genomic_DNA"/>
</dbReference>
<evidence type="ECO:0000313" key="4">
    <source>
        <dbReference type="Proteomes" id="UP000178404"/>
    </source>
</evidence>
<dbReference type="GO" id="GO:0009264">
    <property type="term" value="P:deoxyribonucleotide catabolic process"/>
    <property type="evidence" value="ECO:0007669"/>
    <property type="project" value="InterPro"/>
</dbReference>
<dbReference type="Gene3D" id="3.40.50.1000">
    <property type="entry name" value="HAD superfamily/HAD-like"/>
    <property type="match status" value="1"/>
</dbReference>
<gene>
    <name evidence="3" type="ORF">A3A90_00080</name>
</gene>
<dbReference type="SUPFAM" id="SSF56784">
    <property type="entry name" value="HAD-like"/>
    <property type="match status" value="1"/>
</dbReference>
<feature type="active site" description="Nucleophile" evidence="2">
    <location>
        <position position="6"/>
    </location>
</feature>
<evidence type="ECO:0000256" key="1">
    <source>
        <dbReference type="ARBA" id="ARBA00009589"/>
    </source>
</evidence>
<dbReference type="Pfam" id="PF06941">
    <property type="entry name" value="NT5C"/>
    <property type="match status" value="1"/>
</dbReference>